<dbReference type="GO" id="GO:0016616">
    <property type="term" value="F:oxidoreductase activity, acting on the CH-OH group of donors, NAD or NADP as acceptor"/>
    <property type="evidence" value="ECO:0007669"/>
    <property type="project" value="UniProtKB-ARBA"/>
</dbReference>
<dbReference type="CDD" id="cd05233">
    <property type="entry name" value="SDR_c"/>
    <property type="match status" value="1"/>
</dbReference>
<dbReference type="SMART" id="SM00822">
    <property type="entry name" value="PKS_KR"/>
    <property type="match status" value="1"/>
</dbReference>
<feature type="domain" description="Ketoreductase" evidence="4">
    <location>
        <begin position="6"/>
        <end position="201"/>
    </location>
</feature>
<dbReference type="InterPro" id="IPR036291">
    <property type="entry name" value="NAD(P)-bd_dom_sf"/>
</dbReference>
<evidence type="ECO:0000256" key="2">
    <source>
        <dbReference type="ARBA" id="ARBA00023002"/>
    </source>
</evidence>
<dbReference type="EMBL" id="WQPS01000012">
    <property type="protein sequence ID" value="MBT9809863.1"/>
    <property type="molecule type" value="Genomic_DNA"/>
</dbReference>
<dbReference type="Proteomes" id="UP000708338">
    <property type="component" value="Unassembled WGS sequence"/>
</dbReference>
<dbReference type="AlphaFoldDB" id="A0AA41K5K2"/>
<reference evidence="5" key="1">
    <citation type="journal article" date="2021" name="Gut Microbes">
        <title>A synthetic consortium of 100 gut commensals modulates the composition and function in a colon model of the microbiome of elderly subjects.</title>
        <authorList>
            <person name="Perez M."/>
            <person name="Ntemiri A."/>
            <person name="Tan H."/>
            <person name="Harris H.M.B."/>
            <person name="Roager H.M."/>
            <person name="Ribiere C."/>
            <person name="O'Toole P.W."/>
        </authorList>
    </citation>
    <scope>NUCLEOTIDE SEQUENCE</scope>
    <source>
        <strain evidence="5">MCC335</strain>
    </source>
</reference>
<evidence type="ECO:0000313" key="6">
    <source>
        <dbReference type="Proteomes" id="UP000708338"/>
    </source>
</evidence>
<dbReference type="InterPro" id="IPR002347">
    <property type="entry name" value="SDR_fam"/>
</dbReference>
<comment type="caution">
    <text evidence="5">The sequence shown here is derived from an EMBL/GenBank/DDBJ whole genome shotgun (WGS) entry which is preliminary data.</text>
</comment>
<evidence type="ECO:0000313" key="5">
    <source>
        <dbReference type="EMBL" id="MBT9809863.1"/>
    </source>
</evidence>
<gene>
    <name evidence="5" type="ORF">GPL26_09445</name>
</gene>
<sequence length="246" mass="26573">MYLNGKTALITGGSEGIGLACAKKLYDQGYAVCLLSRSPEKLEAAAGKLTGGSQEADSHILLIPCDVTQKSQAARAVGRMAEKWGRIDVLINSAGCSMHAPSSFEDVDQEEYTRILRTNTDGTFWTIQAVLPLMKQREKGFILNILSTAAHAAGAGNAPYSASKFAAKALTDTLVQEYRGTDIRISSISPGPVSTTIWSHKTTPPDKALMMKMLRPQDIADIAAFLLALPDHVHIRDLEVTPWKMA</sequence>
<keyword evidence="2" id="KW-0560">Oxidoreductase</keyword>
<comment type="similarity">
    <text evidence="1 3">Belongs to the short-chain dehydrogenases/reductases (SDR) family.</text>
</comment>
<dbReference type="PANTHER" id="PTHR42760">
    <property type="entry name" value="SHORT-CHAIN DEHYDROGENASES/REDUCTASES FAMILY MEMBER"/>
    <property type="match status" value="1"/>
</dbReference>
<dbReference type="Pfam" id="PF00106">
    <property type="entry name" value="adh_short"/>
    <property type="match status" value="1"/>
</dbReference>
<name>A0AA41K5K2_9FIRM</name>
<organism evidence="5 6">
    <name type="scientific">Enterocloster citroniae</name>
    <dbReference type="NCBI Taxonomy" id="358743"/>
    <lineage>
        <taxon>Bacteria</taxon>
        <taxon>Bacillati</taxon>
        <taxon>Bacillota</taxon>
        <taxon>Clostridia</taxon>
        <taxon>Lachnospirales</taxon>
        <taxon>Lachnospiraceae</taxon>
        <taxon>Enterocloster</taxon>
    </lineage>
</organism>
<accession>A0AA41K5K2</accession>
<evidence type="ECO:0000256" key="3">
    <source>
        <dbReference type="RuleBase" id="RU000363"/>
    </source>
</evidence>
<protein>
    <submittedName>
        <fullName evidence="5">SDR family NAD(P)-dependent oxidoreductase</fullName>
    </submittedName>
</protein>
<proteinExistence type="inferred from homology"/>
<dbReference type="InterPro" id="IPR057326">
    <property type="entry name" value="KR_dom"/>
</dbReference>
<dbReference type="Gene3D" id="3.40.50.720">
    <property type="entry name" value="NAD(P)-binding Rossmann-like Domain"/>
    <property type="match status" value="1"/>
</dbReference>
<dbReference type="PRINTS" id="PR00081">
    <property type="entry name" value="GDHRDH"/>
</dbReference>
<evidence type="ECO:0000259" key="4">
    <source>
        <dbReference type="SMART" id="SM00822"/>
    </source>
</evidence>
<dbReference type="SUPFAM" id="SSF51735">
    <property type="entry name" value="NAD(P)-binding Rossmann-fold domains"/>
    <property type="match status" value="1"/>
</dbReference>
<dbReference type="PRINTS" id="PR00080">
    <property type="entry name" value="SDRFAMILY"/>
</dbReference>
<evidence type="ECO:0000256" key="1">
    <source>
        <dbReference type="ARBA" id="ARBA00006484"/>
    </source>
</evidence>
<dbReference type="FunFam" id="3.40.50.720:FF:000047">
    <property type="entry name" value="NADP-dependent L-serine/L-allo-threonine dehydrogenase"/>
    <property type="match status" value="1"/>
</dbReference>